<organism evidence="3 4">
    <name type="scientific">Rhizoctonia solani</name>
    <dbReference type="NCBI Taxonomy" id="456999"/>
    <lineage>
        <taxon>Eukaryota</taxon>
        <taxon>Fungi</taxon>
        <taxon>Dikarya</taxon>
        <taxon>Basidiomycota</taxon>
        <taxon>Agaricomycotina</taxon>
        <taxon>Agaricomycetes</taxon>
        <taxon>Cantharellales</taxon>
        <taxon>Ceratobasidiaceae</taxon>
        <taxon>Rhizoctonia</taxon>
    </lineage>
</organism>
<dbReference type="InterPro" id="IPR037219">
    <property type="entry name" value="Peptidase_M41-like"/>
</dbReference>
<accession>A0A8H3CJ17</accession>
<protein>
    <recommendedName>
        <fullName evidence="2">Peptidase M41 domain-containing protein</fullName>
    </recommendedName>
</protein>
<dbReference type="GO" id="GO:0005524">
    <property type="term" value="F:ATP binding"/>
    <property type="evidence" value="ECO:0007669"/>
    <property type="project" value="InterPro"/>
</dbReference>
<dbReference type="Gene3D" id="1.20.58.760">
    <property type="entry name" value="Peptidase M41"/>
    <property type="match status" value="1"/>
</dbReference>
<comment type="caution">
    <text evidence="3">The sequence shown here is derived from an EMBL/GenBank/DDBJ whole genome shotgun (WGS) entry which is preliminary data.</text>
</comment>
<dbReference type="EMBL" id="CAJMWT010004036">
    <property type="protein sequence ID" value="CAE6483185.1"/>
    <property type="molecule type" value="Genomic_DNA"/>
</dbReference>
<dbReference type="GO" id="GO:0006508">
    <property type="term" value="P:proteolysis"/>
    <property type="evidence" value="ECO:0007669"/>
    <property type="project" value="InterPro"/>
</dbReference>
<dbReference type="InterPro" id="IPR000642">
    <property type="entry name" value="Peptidase_M41"/>
</dbReference>
<dbReference type="Pfam" id="PF01434">
    <property type="entry name" value="Peptidase_M41"/>
    <property type="match status" value="1"/>
</dbReference>
<dbReference type="GO" id="GO:0004176">
    <property type="term" value="F:ATP-dependent peptidase activity"/>
    <property type="evidence" value="ECO:0007669"/>
    <property type="project" value="InterPro"/>
</dbReference>
<feature type="compositionally biased region" description="Polar residues" evidence="1">
    <location>
        <begin position="92"/>
        <end position="109"/>
    </location>
</feature>
<evidence type="ECO:0000259" key="2">
    <source>
        <dbReference type="Pfam" id="PF01434"/>
    </source>
</evidence>
<dbReference type="Proteomes" id="UP000663843">
    <property type="component" value="Unassembled WGS sequence"/>
</dbReference>
<proteinExistence type="predicted"/>
<name>A0A8H3CJ17_9AGAM</name>
<evidence type="ECO:0000313" key="4">
    <source>
        <dbReference type="Proteomes" id="UP000663843"/>
    </source>
</evidence>
<dbReference type="SUPFAM" id="SSF140990">
    <property type="entry name" value="FtsH protease domain-like"/>
    <property type="match status" value="1"/>
</dbReference>
<dbReference type="AlphaFoldDB" id="A0A8H3CJ17"/>
<evidence type="ECO:0000313" key="3">
    <source>
        <dbReference type="EMBL" id="CAE6483185.1"/>
    </source>
</evidence>
<sequence length="117" mass="12980">MGFQTRLARCIMAIATSPPNPETLRLIDTEIQAIIQQSIVRTTKLLESKTKELHKLAQALVEHETLDKSEVEKVIRGEKIRQVEEKLKSAAPESNTNVTDPNPTRTSAPRPQLVAAA</sequence>
<feature type="region of interest" description="Disordered" evidence="1">
    <location>
        <begin position="85"/>
        <end position="117"/>
    </location>
</feature>
<dbReference type="GO" id="GO:0004222">
    <property type="term" value="F:metalloendopeptidase activity"/>
    <property type="evidence" value="ECO:0007669"/>
    <property type="project" value="InterPro"/>
</dbReference>
<reference evidence="3" key="1">
    <citation type="submission" date="2021-01" db="EMBL/GenBank/DDBJ databases">
        <authorList>
            <person name="Kaushik A."/>
        </authorList>
    </citation>
    <scope>NUCLEOTIDE SEQUENCE</scope>
    <source>
        <strain evidence="3">AG2-2IIIB</strain>
    </source>
</reference>
<feature type="domain" description="Peptidase M41" evidence="2">
    <location>
        <begin position="20"/>
        <end position="74"/>
    </location>
</feature>
<evidence type="ECO:0000256" key="1">
    <source>
        <dbReference type="SAM" id="MobiDB-lite"/>
    </source>
</evidence>
<gene>
    <name evidence="3" type="ORF">RDB_LOCUS120607</name>
</gene>